<dbReference type="SUPFAM" id="SSF82199">
    <property type="entry name" value="SET domain"/>
    <property type="match status" value="1"/>
</dbReference>
<sequence length="452" mass="50640">MVEDKDFSTASERFLTWLKGNGATISSRIQLADLRSSGAGRGIVATENLSEDEELFSIPRSSILTVETSSLPEAAQKEINDPWLSLIVAMVYEYLRGSESQWKSYFDVLPENFDSLMYWTDDDLEHLQGSAVVDKIGKDGADTTFTEQLIPIIGQYANTGNRNNEELLALCHRMGSTIMAYAFDLEKASNDRSKNEEDGWEEDEDEEGLLPKGMVPLADMLNADADRNNAKLFYEDDKVVMKTIKPVEAGQELFNDYGPLPRADVLRRYGYVTDNYAKYDVVEITSSLIKERAKKQLRLSANELDERWKFGEEQGVVDDGYDIAHADNEDGQFPEELCVLLNLLATSKVEFDKLKKKDKLPKPEMSIDAKKLLRTVLVYRYAMYSPESQSMAVDEAGTGDKRRAMAVQVIEGEKSILEEAVNAVADITLGTKKRAADTLEDEAAAIRNPGKK</sequence>
<dbReference type="Proteomes" id="UP000225277">
    <property type="component" value="Unassembled WGS sequence"/>
</dbReference>
<keyword evidence="4" id="KW-0539">Nucleus</keyword>
<dbReference type="Gene3D" id="3.90.1410.10">
    <property type="entry name" value="set domain protein methyltransferase, domain 1"/>
    <property type="match status" value="1"/>
</dbReference>
<gene>
    <name evidence="6" type="ORF">RCC_07228</name>
</gene>
<dbReference type="InterPro" id="IPR050600">
    <property type="entry name" value="SETD3_SETD6_MTase"/>
</dbReference>
<evidence type="ECO:0000256" key="1">
    <source>
        <dbReference type="ARBA" id="ARBA00022603"/>
    </source>
</evidence>
<evidence type="ECO:0000256" key="3">
    <source>
        <dbReference type="ARBA" id="ARBA00022691"/>
    </source>
</evidence>
<dbReference type="PIRSF" id="PIRSF011771">
    <property type="entry name" value="RMS1_SET"/>
    <property type="match status" value="1"/>
</dbReference>
<proteinExistence type="inferred from homology"/>
<dbReference type="PROSITE" id="PS50280">
    <property type="entry name" value="SET"/>
    <property type="match status" value="1"/>
</dbReference>
<comment type="function">
    <text evidence="4">S-adenosyl-L-methionine-dependent protein-lysine N-methyltransferase that monomethylates 60S ribosomal protein L42.</text>
</comment>
<evidence type="ECO:0000313" key="6">
    <source>
        <dbReference type="EMBL" id="CZT21365.1"/>
    </source>
</evidence>
<dbReference type="AlphaFoldDB" id="A0A2D3V3W2"/>
<dbReference type="OrthoDB" id="341421at2759"/>
<dbReference type="PANTHER" id="PTHR13271">
    <property type="entry name" value="UNCHARACTERIZED PUTATIVE METHYLTRANSFERASE"/>
    <property type="match status" value="1"/>
</dbReference>
<comment type="similarity">
    <text evidence="4">Belongs to the class V-like SAM-binding methyltransferase superfamily. Histone-lysine methyltransferase family. SETD6 subfamily.</text>
</comment>
<dbReference type="FunFam" id="3.90.1410.10:FF:000007">
    <property type="entry name" value="Ribosomal lysine N-methyltransferase 4"/>
    <property type="match status" value="1"/>
</dbReference>
<dbReference type="GeneID" id="35602347"/>
<dbReference type="GO" id="GO:0005634">
    <property type="term" value="C:nucleus"/>
    <property type="evidence" value="ECO:0007669"/>
    <property type="project" value="UniProtKB-SubCell"/>
</dbReference>
<accession>A0A2D3V3W2</accession>
<keyword evidence="2 4" id="KW-0808">Transferase</keyword>
<dbReference type="EC" id="2.1.1.-" evidence="4"/>
<dbReference type="GO" id="GO:0016279">
    <property type="term" value="F:protein-lysine N-methyltransferase activity"/>
    <property type="evidence" value="ECO:0007669"/>
    <property type="project" value="UniProtKB-UniRule"/>
</dbReference>
<keyword evidence="7" id="KW-1185">Reference proteome</keyword>
<dbReference type="PANTHER" id="PTHR13271:SF34">
    <property type="entry name" value="N-LYSINE METHYLTRANSFERASE SETD6"/>
    <property type="match status" value="1"/>
</dbReference>
<keyword evidence="1 4" id="KW-0489">Methyltransferase</keyword>
<name>A0A2D3V3W2_9PEZI</name>
<dbReference type="InterPro" id="IPR001214">
    <property type="entry name" value="SET_dom"/>
</dbReference>
<evidence type="ECO:0000313" key="7">
    <source>
        <dbReference type="Proteomes" id="UP000225277"/>
    </source>
</evidence>
<dbReference type="EMBL" id="FJUY01000011">
    <property type="protein sequence ID" value="CZT21365.1"/>
    <property type="molecule type" value="Genomic_DNA"/>
</dbReference>
<dbReference type="InterPro" id="IPR011383">
    <property type="entry name" value="N-lys_methylase_SETD6"/>
</dbReference>
<evidence type="ECO:0000259" key="5">
    <source>
        <dbReference type="PROSITE" id="PS50280"/>
    </source>
</evidence>
<dbReference type="STRING" id="112498.A0A2D3V3W2"/>
<protein>
    <recommendedName>
        <fullName evidence="4">Ribosomal lysine N-methyltransferase 4</fullName>
        <ecNumber evidence="4">2.1.1.-</ecNumber>
    </recommendedName>
</protein>
<dbReference type="Gene3D" id="3.90.1420.10">
    <property type="entry name" value="Rubisco LSMT, substrate-binding domain"/>
    <property type="match status" value="1"/>
</dbReference>
<reference evidence="6 7" key="1">
    <citation type="submission" date="2016-03" db="EMBL/GenBank/DDBJ databases">
        <authorList>
            <person name="Ploux O."/>
        </authorList>
    </citation>
    <scope>NUCLEOTIDE SEQUENCE [LARGE SCALE GENOMIC DNA]</scope>
    <source>
        <strain evidence="6 7">URUG2</strain>
    </source>
</reference>
<dbReference type="InterPro" id="IPR036464">
    <property type="entry name" value="Rubisco_LSMT_subst-bd_sf"/>
</dbReference>
<dbReference type="InterPro" id="IPR046341">
    <property type="entry name" value="SET_dom_sf"/>
</dbReference>
<dbReference type="RefSeq" id="XP_023628254.1">
    <property type="nucleotide sequence ID" value="XM_023772486.1"/>
</dbReference>
<feature type="domain" description="SET" evidence="5">
    <location>
        <begin position="27"/>
        <end position="258"/>
    </location>
</feature>
<dbReference type="Pfam" id="PF00856">
    <property type="entry name" value="SET"/>
    <property type="match status" value="1"/>
</dbReference>
<organism evidence="6 7">
    <name type="scientific">Ramularia collo-cygni</name>
    <dbReference type="NCBI Taxonomy" id="112498"/>
    <lineage>
        <taxon>Eukaryota</taxon>
        <taxon>Fungi</taxon>
        <taxon>Dikarya</taxon>
        <taxon>Ascomycota</taxon>
        <taxon>Pezizomycotina</taxon>
        <taxon>Dothideomycetes</taxon>
        <taxon>Dothideomycetidae</taxon>
        <taxon>Mycosphaerellales</taxon>
        <taxon>Mycosphaerellaceae</taxon>
        <taxon>Ramularia</taxon>
    </lineage>
</organism>
<evidence type="ECO:0000256" key="2">
    <source>
        <dbReference type="ARBA" id="ARBA00022679"/>
    </source>
</evidence>
<dbReference type="SUPFAM" id="SSF81822">
    <property type="entry name" value="RuBisCo LSMT C-terminal, substrate-binding domain"/>
    <property type="match status" value="1"/>
</dbReference>
<evidence type="ECO:0000256" key="4">
    <source>
        <dbReference type="PIRNR" id="PIRNR011771"/>
    </source>
</evidence>
<dbReference type="GO" id="GO:0032259">
    <property type="term" value="P:methylation"/>
    <property type="evidence" value="ECO:0007669"/>
    <property type="project" value="UniProtKB-KW"/>
</dbReference>
<comment type="subcellular location">
    <subcellularLocation>
        <location evidence="4">Nucleus</location>
    </subcellularLocation>
</comment>
<keyword evidence="3 4" id="KW-0949">S-adenosyl-L-methionine</keyword>